<dbReference type="Proteomes" id="UP000076532">
    <property type="component" value="Unassembled WGS sequence"/>
</dbReference>
<keyword evidence="2" id="KW-1185">Reference proteome</keyword>
<evidence type="ECO:0000313" key="2">
    <source>
        <dbReference type="Proteomes" id="UP000076532"/>
    </source>
</evidence>
<name>A0A166HUS8_9AGAM</name>
<evidence type="ECO:0000313" key="1">
    <source>
        <dbReference type="EMBL" id="KZP19258.1"/>
    </source>
</evidence>
<protein>
    <submittedName>
        <fullName evidence="1">Uncharacterized protein</fullName>
    </submittedName>
</protein>
<gene>
    <name evidence="1" type="ORF">FIBSPDRAFT_862892</name>
</gene>
<sequence>MAIIIIRTAGSIYSRLDLGTGHARKWWTYISALAYIVDANAVRSSTAVTTNSAFRGIIPFISIDVAIP</sequence>
<dbReference type="EMBL" id="KV417565">
    <property type="protein sequence ID" value="KZP19258.1"/>
    <property type="molecule type" value="Genomic_DNA"/>
</dbReference>
<proteinExistence type="predicted"/>
<reference evidence="1 2" key="1">
    <citation type="journal article" date="2016" name="Mol. Biol. Evol.">
        <title>Comparative Genomics of Early-Diverging Mushroom-Forming Fungi Provides Insights into the Origins of Lignocellulose Decay Capabilities.</title>
        <authorList>
            <person name="Nagy L.G."/>
            <person name="Riley R."/>
            <person name="Tritt A."/>
            <person name="Adam C."/>
            <person name="Daum C."/>
            <person name="Floudas D."/>
            <person name="Sun H."/>
            <person name="Yadav J.S."/>
            <person name="Pangilinan J."/>
            <person name="Larsson K.H."/>
            <person name="Matsuura K."/>
            <person name="Barry K."/>
            <person name="Labutti K."/>
            <person name="Kuo R."/>
            <person name="Ohm R.A."/>
            <person name="Bhattacharya S.S."/>
            <person name="Shirouzu T."/>
            <person name="Yoshinaga Y."/>
            <person name="Martin F.M."/>
            <person name="Grigoriev I.V."/>
            <person name="Hibbett D.S."/>
        </authorList>
    </citation>
    <scope>NUCLEOTIDE SEQUENCE [LARGE SCALE GENOMIC DNA]</scope>
    <source>
        <strain evidence="1 2">CBS 109695</strain>
    </source>
</reference>
<dbReference type="AlphaFoldDB" id="A0A166HUS8"/>
<organism evidence="1 2">
    <name type="scientific">Athelia psychrophila</name>
    <dbReference type="NCBI Taxonomy" id="1759441"/>
    <lineage>
        <taxon>Eukaryota</taxon>
        <taxon>Fungi</taxon>
        <taxon>Dikarya</taxon>
        <taxon>Basidiomycota</taxon>
        <taxon>Agaricomycotina</taxon>
        <taxon>Agaricomycetes</taxon>
        <taxon>Agaricomycetidae</taxon>
        <taxon>Atheliales</taxon>
        <taxon>Atheliaceae</taxon>
        <taxon>Athelia</taxon>
    </lineage>
</organism>
<dbReference type="OrthoDB" id="2585655at2759"/>
<accession>A0A166HUS8</accession>